<comment type="caution">
    <text evidence="4">The sequence shown here is derived from an EMBL/GenBank/DDBJ whole genome shotgun (WGS) entry which is preliminary data.</text>
</comment>
<dbReference type="InterPro" id="IPR051158">
    <property type="entry name" value="Metallophosphoesterase_sf"/>
</dbReference>
<dbReference type="AlphaFoldDB" id="U2KTU4"/>
<dbReference type="GO" id="GO:0009245">
    <property type="term" value="P:lipid A biosynthetic process"/>
    <property type="evidence" value="ECO:0007669"/>
    <property type="project" value="TreeGrafter"/>
</dbReference>
<dbReference type="Proteomes" id="UP000016662">
    <property type="component" value="Unassembled WGS sequence"/>
</dbReference>
<dbReference type="InterPro" id="IPR004843">
    <property type="entry name" value="Calcineurin-like_PHP"/>
</dbReference>
<evidence type="ECO:0000259" key="3">
    <source>
        <dbReference type="Pfam" id="PF00149"/>
    </source>
</evidence>
<keyword evidence="1" id="KW-0479">Metal-binding</keyword>
<evidence type="ECO:0000313" key="4">
    <source>
        <dbReference type="EMBL" id="ERJ95712.1"/>
    </source>
</evidence>
<dbReference type="PANTHER" id="PTHR31302">
    <property type="entry name" value="TRANSMEMBRANE PROTEIN WITH METALLOPHOSPHOESTERASE DOMAIN-RELATED"/>
    <property type="match status" value="1"/>
</dbReference>
<dbReference type="HOGENOM" id="CLU_025443_1_0_9"/>
<dbReference type="eggNOG" id="COG1408">
    <property type="taxonomic scope" value="Bacteria"/>
</dbReference>
<dbReference type="STRING" id="411473.RUMCAL_01609"/>
<dbReference type="GO" id="GO:0046872">
    <property type="term" value="F:metal ion binding"/>
    <property type="evidence" value="ECO:0007669"/>
    <property type="project" value="UniProtKB-KW"/>
</dbReference>
<feature type="domain" description="Calcineurin-like phosphoesterase" evidence="3">
    <location>
        <begin position="45"/>
        <end position="220"/>
    </location>
</feature>
<proteinExistence type="predicted"/>
<organism evidence="4 5">
    <name type="scientific">Ruminococcus callidus ATCC 27760</name>
    <dbReference type="NCBI Taxonomy" id="411473"/>
    <lineage>
        <taxon>Bacteria</taxon>
        <taxon>Bacillati</taxon>
        <taxon>Bacillota</taxon>
        <taxon>Clostridia</taxon>
        <taxon>Eubacteriales</taxon>
        <taxon>Oscillospiraceae</taxon>
        <taxon>Ruminococcus</taxon>
    </lineage>
</organism>
<keyword evidence="5" id="KW-1185">Reference proteome</keyword>
<reference evidence="4 5" key="1">
    <citation type="submission" date="2013-07" db="EMBL/GenBank/DDBJ databases">
        <authorList>
            <person name="Weinstock G."/>
            <person name="Sodergren E."/>
            <person name="Wylie T."/>
            <person name="Fulton L."/>
            <person name="Fulton R."/>
            <person name="Fronick C."/>
            <person name="O'Laughlin M."/>
            <person name="Godfrey J."/>
            <person name="Miner T."/>
            <person name="Herter B."/>
            <person name="Appelbaum E."/>
            <person name="Cordes M."/>
            <person name="Lek S."/>
            <person name="Wollam A."/>
            <person name="Pepin K.H."/>
            <person name="Palsikar V.B."/>
            <person name="Mitreva M."/>
            <person name="Wilson R.K."/>
        </authorList>
    </citation>
    <scope>NUCLEOTIDE SEQUENCE [LARGE SCALE GENOMIC DNA]</scope>
    <source>
        <strain evidence="4 5">ATCC 27760</strain>
    </source>
</reference>
<dbReference type="OrthoDB" id="9780884at2"/>
<dbReference type="Pfam" id="PF00149">
    <property type="entry name" value="Metallophos"/>
    <property type="match status" value="1"/>
</dbReference>
<gene>
    <name evidence="4" type="ORF">RUMCAL_01609</name>
</gene>
<accession>U2KTU4</accession>
<dbReference type="PATRIC" id="fig|411473.3.peg.1312"/>
<dbReference type="GO" id="GO:0016020">
    <property type="term" value="C:membrane"/>
    <property type="evidence" value="ECO:0007669"/>
    <property type="project" value="GOC"/>
</dbReference>
<dbReference type="PANTHER" id="PTHR31302:SF31">
    <property type="entry name" value="PHOSPHODIESTERASE YAEI"/>
    <property type="match status" value="1"/>
</dbReference>
<evidence type="ECO:0000256" key="1">
    <source>
        <dbReference type="ARBA" id="ARBA00022723"/>
    </source>
</evidence>
<dbReference type="RefSeq" id="WP_021683080.1">
    <property type="nucleotide sequence ID" value="NZ_KI260459.1"/>
</dbReference>
<name>U2KTU4_9FIRM</name>
<keyword evidence="2" id="KW-0378">Hydrolase</keyword>
<evidence type="ECO:0000256" key="2">
    <source>
        <dbReference type="ARBA" id="ARBA00022801"/>
    </source>
</evidence>
<sequence>MIFWILFLLLILLGIWFCIEQHVLRVRKQTLSLEHLPAGWDGVSLLQITDLHHRQMGRGNCRIIRQAQQLQPDVIVLTGDMISRDMRDFHEISSFLQALSKISPTYLCTGNHELDLPPEVQQEFWAMAEQAGCHPLRNETVPLEKSGCPPLYLAGAELAYGIYRDDNRGFRHLQPYTADDLTQALGTRQGCTVLLAHNPLLLDSYAGWGADVVLSGHVHGGMVRLPFVGGVLSPERRFFPKYDKGLYEKGGTKLYVSGGIGKPRLFNPPEINMIYLNSVQK</sequence>
<protein>
    <submittedName>
        <fullName evidence="4">Ser/Thr phosphatase family protein</fullName>
    </submittedName>
</protein>
<dbReference type="GO" id="GO:0008758">
    <property type="term" value="F:UDP-2,3-diacylglucosamine hydrolase activity"/>
    <property type="evidence" value="ECO:0007669"/>
    <property type="project" value="TreeGrafter"/>
</dbReference>
<dbReference type="InterPro" id="IPR029052">
    <property type="entry name" value="Metallo-depent_PP-like"/>
</dbReference>
<dbReference type="EMBL" id="AWVF01000200">
    <property type="protein sequence ID" value="ERJ95712.1"/>
    <property type="molecule type" value="Genomic_DNA"/>
</dbReference>
<evidence type="ECO:0000313" key="5">
    <source>
        <dbReference type="Proteomes" id="UP000016662"/>
    </source>
</evidence>
<dbReference type="Gene3D" id="3.60.21.10">
    <property type="match status" value="1"/>
</dbReference>
<dbReference type="SUPFAM" id="SSF56300">
    <property type="entry name" value="Metallo-dependent phosphatases"/>
    <property type="match status" value="1"/>
</dbReference>